<dbReference type="GeneID" id="26970408"/>
<dbReference type="RefSeq" id="XP_015703308.1">
    <property type="nucleotide sequence ID" value="XM_015847046.1"/>
</dbReference>
<organism evidence="2 3">
    <name type="scientific">Paracoccidioides lutzii (strain ATCC MYA-826 / Pb01)</name>
    <name type="common">Paracoccidioides brasiliensis</name>
    <dbReference type="NCBI Taxonomy" id="502779"/>
    <lineage>
        <taxon>Eukaryota</taxon>
        <taxon>Fungi</taxon>
        <taxon>Dikarya</taxon>
        <taxon>Ascomycota</taxon>
        <taxon>Pezizomycotina</taxon>
        <taxon>Eurotiomycetes</taxon>
        <taxon>Eurotiomycetidae</taxon>
        <taxon>Onygenales</taxon>
        <taxon>Ajellomycetaceae</taxon>
        <taxon>Paracoccidioides</taxon>
    </lineage>
</organism>
<evidence type="ECO:0000256" key="1">
    <source>
        <dbReference type="SAM" id="MobiDB-lite"/>
    </source>
</evidence>
<evidence type="ECO:0000313" key="2">
    <source>
        <dbReference type="EMBL" id="KGQ01815.1"/>
    </source>
</evidence>
<feature type="compositionally biased region" description="Basic and acidic residues" evidence="1">
    <location>
        <begin position="59"/>
        <end position="69"/>
    </location>
</feature>
<dbReference type="HOGENOM" id="CLU_1750257_0_0_1"/>
<keyword evidence="3" id="KW-1185">Reference proteome</keyword>
<proteinExistence type="predicted"/>
<dbReference type="VEuPathDB" id="FungiDB:PAAG_11388"/>
<sequence length="149" mass="16490">MCVDVERQRTSSDALSEAQDKIILSLERTGEGLSGRREKEEEEEEEQESVWAFPTIAKTRAEPPDETQKSWEDACFYTTGQFHDAVVLSPRTLPPYVDGHRHPLHDRPGLPGDWPLSHPGAAGTPTFPGGDALFDSGLSLVRLHVDLAN</sequence>
<evidence type="ECO:0000313" key="3">
    <source>
        <dbReference type="Proteomes" id="UP000002059"/>
    </source>
</evidence>
<gene>
    <name evidence="2" type="ORF">PAAG_11388</name>
</gene>
<dbReference type="KEGG" id="pbl:PAAG_11388"/>
<name>A0A0A2V6S7_PARBA</name>
<feature type="compositionally biased region" description="Basic and acidic residues" evidence="1">
    <location>
        <begin position="28"/>
        <end position="39"/>
    </location>
</feature>
<reference evidence="2 3" key="1">
    <citation type="journal article" date="2011" name="PLoS Genet.">
        <title>Comparative genomic analysis of human fungal pathogens causing paracoccidioidomycosis.</title>
        <authorList>
            <person name="Desjardins C.A."/>
            <person name="Champion M.D."/>
            <person name="Holder J.W."/>
            <person name="Muszewska A."/>
            <person name="Goldberg J."/>
            <person name="Bailao A.M."/>
            <person name="Brigido M.M."/>
            <person name="Ferreira M.E."/>
            <person name="Garcia A.M."/>
            <person name="Grynberg M."/>
            <person name="Gujja S."/>
            <person name="Heiman D.I."/>
            <person name="Henn M.R."/>
            <person name="Kodira C.D."/>
            <person name="Leon-Narvaez H."/>
            <person name="Longo L.V."/>
            <person name="Ma L.J."/>
            <person name="Malavazi I."/>
            <person name="Matsuo A.L."/>
            <person name="Morais F.V."/>
            <person name="Pereira M."/>
            <person name="Rodriguez-Brito S."/>
            <person name="Sakthikumar S."/>
            <person name="Salem-Izacc S.M."/>
            <person name="Sykes S.M."/>
            <person name="Teixeira M.M."/>
            <person name="Vallejo M.C."/>
            <person name="Walter M.E."/>
            <person name="Yandava C."/>
            <person name="Young S."/>
            <person name="Zeng Q."/>
            <person name="Zucker J."/>
            <person name="Felipe M.S."/>
            <person name="Goldman G.H."/>
            <person name="Haas B.J."/>
            <person name="McEwen J.G."/>
            <person name="Nino-Vega G."/>
            <person name="Puccia R."/>
            <person name="San-Blas G."/>
            <person name="Soares C.M."/>
            <person name="Birren B.W."/>
            <person name="Cuomo C.A."/>
        </authorList>
    </citation>
    <scope>NUCLEOTIDE SEQUENCE [LARGE SCALE GENOMIC DNA]</scope>
    <source>
        <strain evidence="3">ATCC MYA-826 / Pb01</strain>
    </source>
</reference>
<protein>
    <submittedName>
        <fullName evidence="2">Uncharacterized protein</fullName>
    </submittedName>
</protein>
<dbReference type="AlphaFoldDB" id="A0A0A2V6S7"/>
<feature type="region of interest" description="Disordered" evidence="1">
    <location>
        <begin position="23"/>
        <end position="69"/>
    </location>
</feature>
<dbReference type="Proteomes" id="UP000002059">
    <property type="component" value="Partially assembled WGS sequence"/>
</dbReference>
<accession>A0A0A2V6S7</accession>
<dbReference type="EMBL" id="KN293995">
    <property type="protein sequence ID" value="KGQ01815.1"/>
    <property type="molecule type" value="Genomic_DNA"/>
</dbReference>